<dbReference type="EMBL" id="MZGU01000006">
    <property type="protein sequence ID" value="PWB85097.1"/>
    <property type="molecule type" value="Genomic_DNA"/>
</dbReference>
<dbReference type="Gene3D" id="2.40.320.10">
    <property type="entry name" value="Hypothetical Protein Pfu-838710-001"/>
    <property type="match status" value="1"/>
</dbReference>
<dbReference type="PANTHER" id="PTHR21028:SF2">
    <property type="entry name" value="CYTH DOMAIN-CONTAINING PROTEIN"/>
    <property type="match status" value="1"/>
</dbReference>
<keyword evidence="2" id="KW-0456">Lyase</keyword>
<evidence type="ECO:0000313" key="2">
    <source>
        <dbReference type="EMBL" id="PWB85097.1"/>
    </source>
</evidence>
<dbReference type="PROSITE" id="PS51707">
    <property type="entry name" value="CYTH"/>
    <property type="match status" value="1"/>
</dbReference>
<sequence length="179" mass="20974">MIEVEVKAKIENFDTMRKKLDELGAKKTKTESQEDLYFNSPIVDFAETDEALRIRTTISKDVKHIFITYKGPKINNESKTREEVEMAIEDSLKAKQIFEHIGFKEVRAVRKNRDYYSYENFEISLDDVEGLEPYMEIEIGLEDGSDYKEAQESIFKLFEKLGITDGFERTSYLELLEQL</sequence>
<dbReference type="GO" id="GO:0004016">
    <property type="term" value="F:adenylate cyclase activity"/>
    <property type="evidence" value="ECO:0007669"/>
    <property type="project" value="UniProtKB-EC"/>
</dbReference>
<keyword evidence="3" id="KW-1185">Reference proteome</keyword>
<dbReference type="InterPro" id="IPR023577">
    <property type="entry name" value="CYTH_domain"/>
</dbReference>
<dbReference type="PANTHER" id="PTHR21028">
    <property type="entry name" value="SI:CH211-156B7.4"/>
    <property type="match status" value="1"/>
</dbReference>
<dbReference type="SMART" id="SM01118">
    <property type="entry name" value="CYTH"/>
    <property type="match status" value="1"/>
</dbReference>
<dbReference type="EC" id="4.6.1.1" evidence="2"/>
<organism evidence="2 3">
    <name type="scientific">Methanobrevibacter woesei</name>
    <dbReference type="NCBI Taxonomy" id="190976"/>
    <lineage>
        <taxon>Archaea</taxon>
        <taxon>Methanobacteriati</taxon>
        <taxon>Methanobacteriota</taxon>
        <taxon>Methanomada group</taxon>
        <taxon>Methanobacteria</taxon>
        <taxon>Methanobacteriales</taxon>
        <taxon>Methanobacteriaceae</taxon>
        <taxon>Methanobrevibacter</taxon>
    </lineage>
</organism>
<reference evidence="2 3" key="1">
    <citation type="submission" date="2017-03" db="EMBL/GenBank/DDBJ databases">
        <title>Genome sequence of Methanobrevibacter wosei.</title>
        <authorList>
            <person name="Poehlein A."/>
            <person name="Seedorf H."/>
            <person name="Daniel R."/>
        </authorList>
    </citation>
    <scope>NUCLEOTIDE SEQUENCE [LARGE SCALE GENOMIC DNA]</scope>
    <source>
        <strain evidence="2 3">DSM 11979</strain>
    </source>
</reference>
<dbReference type="SUPFAM" id="SSF55154">
    <property type="entry name" value="CYTH-like phosphatases"/>
    <property type="match status" value="1"/>
</dbReference>
<dbReference type="OrthoDB" id="46040at2157"/>
<dbReference type="CDD" id="cd07890">
    <property type="entry name" value="CYTH-like_AC_IV-like"/>
    <property type="match status" value="1"/>
</dbReference>
<accession>A0A2U1S687</accession>
<dbReference type="InterPro" id="IPR008173">
    <property type="entry name" value="Adenylyl_cyclase_CyaB"/>
</dbReference>
<evidence type="ECO:0000259" key="1">
    <source>
        <dbReference type="PROSITE" id="PS51707"/>
    </source>
</evidence>
<protein>
    <submittedName>
        <fullName evidence="2">Adenylate cyclase CyaB</fullName>
        <ecNumber evidence="2">4.6.1.1</ecNumber>
    </submittedName>
</protein>
<name>A0A2U1S687_9EURY</name>
<proteinExistence type="predicted"/>
<dbReference type="NCBIfam" id="TIGR00318">
    <property type="entry name" value="cyaB"/>
    <property type="match status" value="1"/>
</dbReference>
<dbReference type="Proteomes" id="UP000245577">
    <property type="component" value="Unassembled WGS sequence"/>
</dbReference>
<evidence type="ECO:0000313" key="3">
    <source>
        <dbReference type="Proteomes" id="UP000245577"/>
    </source>
</evidence>
<comment type="caution">
    <text evidence="2">The sequence shown here is derived from an EMBL/GenBank/DDBJ whole genome shotgun (WGS) entry which is preliminary data.</text>
</comment>
<feature type="domain" description="CYTH" evidence="1">
    <location>
        <begin position="1"/>
        <end position="178"/>
    </location>
</feature>
<dbReference type="InterPro" id="IPR033469">
    <property type="entry name" value="CYTH-like_dom_sf"/>
</dbReference>
<dbReference type="RefSeq" id="WP_116670188.1">
    <property type="nucleotide sequence ID" value="NZ_MZGU01000006.1"/>
</dbReference>
<dbReference type="AlphaFoldDB" id="A0A2U1S687"/>
<gene>
    <name evidence="2" type="primary">cyaB</name>
    <name evidence="2" type="ORF">MBBWO_14110</name>
</gene>
<dbReference type="Pfam" id="PF01928">
    <property type="entry name" value="CYTH"/>
    <property type="match status" value="1"/>
</dbReference>